<dbReference type="Proteomes" id="UP001322138">
    <property type="component" value="Unassembled WGS sequence"/>
</dbReference>
<proteinExistence type="inferred from homology"/>
<comment type="subcellular location">
    <subcellularLocation>
        <location evidence="1">Membrane</location>
        <topology evidence="1">Lipid-anchor</topology>
        <topology evidence="1">GPI-anchor</topology>
    </subcellularLocation>
    <subcellularLocation>
        <location evidence="2">Secreted</location>
    </subcellularLocation>
</comment>
<feature type="signal peptide" evidence="11">
    <location>
        <begin position="1"/>
        <end position="18"/>
    </location>
</feature>
<keyword evidence="9" id="KW-0479">Metal-binding</keyword>
<evidence type="ECO:0000256" key="10">
    <source>
        <dbReference type="SAM" id="MobiDB-lite"/>
    </source>
</evidence>
<evidence type="ECO:0000256" key="6">
    <source>
        <dbReference type="ARBA" id="ARBA00022729"/>
    </source>
</evidence>
<keyword evidence="5" id="KW-0336">GPI-anchor</keyword>
<keyword evidence="7" id="KW-1015">Disulfide bond</keyword>
<reference evidence="13 14" key="1">
    <citation type="journal article" date="2023" name="bioRxiv">
        <title>High-quality genome assemblies of four members of thePodospora anserinaspecies complex.</title>
        <authorList>
            <person name="Ament-Velasquez S.L."/>
            <person name="Vogan A.A."/>
            <person name="Wallerman O."/>
            <person name="Hartmann F."/>
            <person name="Gautier V."/>
            <person name="Silar P."/>
            <person name="Giraud T."/>
            <person name="Johannesson H."/>
        </authorList>
    </citation>
    <scope>NUCLEOTIDE SEQUENCE [LARGE SCALE GENOMIC DNA]</scope>
    <source>
        <strain evidence="13 14">CBS 112042</strain>
    </source>
</reference>
<comment type="caution">
    <text evidence="13">The sequence shown here is derived from an EMBL/GenBank/DDBJ whole genome shotgun (WGS) entry which is preliminary data.</text>
</comment>
<keyword evidence="9" id="KW-0408">Iron</keyword>
<gene>
    <name evidence="13" type="ORF">QC761_311280</name>
</gene>
<protein>
    <recommendedName>
        <fullName evidence="12">CFEM domain-containing protein</fullName>
    </recommendedName>
</protein>
<name>A0ABR0FQ54_9PEZI</name>
<evidence type="ECO:0000313" key="14">
    <source>
        <dbReference type="Proteomes" id="UP001322138"/>
    </source>
</evidence>
<feature type="binding site" description="axial binding residue" evidence="9">
    <location>
        <position position="68"/>
    </location>
    <ligand>
        <name>heme</name>
        <dbReference type="ChEBI" id="CHEBI:30413"/>
    </ligand>
    <ligandPart>
        <name>Fe</name>
        <dbReference type="ChEBI" id="CHEBI:18248"/>
    </ligandPart>
</feature>
<dbReference type="GeneID" id="87897736"/>
<keyword evidence="9" id="KW-0349">Heme</keyword>
<keyword evidence="6 11" id="KW-0732">Signal</keyword>
<evidence type="ECO:0000256" key="4">
    <source>
        <dbReference type="ARBA" id="ARBA00022525"/>
    </source>
</evidence>
<keyword evidence="14" id="KW-1185">Reference proteome</keyword>
<evidence type="ECO:0000256" key="3">
    <source>
        <dbReference type="ARBA" id="ARBA00010031"/>
    </source>
</evidence>
<feature type="compositionally biased region" description="Basic and acidic residues" evidence="10">
    <location>
        <begin position="303"/>
        <end position="327"/>
    </location>
</feature>
<evidence type="ECO:0000256" key="5">
    <source>
        <dbReference type="ARBA" id="ARBA00022622"/>
    </source>
</evidence>
<evidence type="ECO:0000256" key="1">
    <source>
        <dbReference type="ARBA" id="ARBA00004589"/>
    </source>
</evidence>
<keyword evidence="5" id="KW-0325">Glycoprotein</keyword>
<organism evidence="13 14">
    <name type="scientific">Podospora bellae-mahoneyi</name>
    <dbReference type="NCBI Taxonomy" id="2093777"/>
    <lineage>
        <taxon>Eukaryota</taxon>
        <taxon>Fungi</taxon>
        <taxon>Dikarya</taxon>
        <taxon>Ascomycota</taxon>
        <taxon>Pezizomycotina</taxon>
        <taxon>Sordariomycetes</taxon>
        <taxon>Sordariomycetidae</taxon>
        <taxon>Sordariales</taxon>
        <taxon>Podosporaceae</taxon>
        <taxon>Podospora</taxon>
    </lineage>
</organism>
<accession>A0ABR0FQ54</accession>
<dbReference type="InterPro" id="IPR008427">
    <property type="entry name" value="Extracellular_membr_CFEM_dom"/>
</dbReference>
<dbReference type="SMART" id="SM00747">
    <property type="entry name" value="CFEM"/>
    <property type="match status" value="1"/>
</dbReference>
<feature type="domain" description="CFEM" evidence="12">
    <location>
        <begin position="21"/>
        <end position="136"/>
    </location>
</feature>
<feature type="compositionally biased region" description="Basic and acidic residues" evidence="10">
    <location>
        <begin position="191"/>
        <end position="202"/>
    </location>
</feature>
<dbReference type="RefSeq" id="XP_062734071.1">
    <property type="nucleotide sequence ID" value="XM_062878254.1"/>
</dbReference>
<feature type="region of interest" description="Disordered" evidence="10">
    <location>
        <begin position="191"/>
        <end position="327"/>
    </location>
</feature>
<comment type="caution">
    <text evidence="9">Lacks conserved residue(s) required for the propagation of feature annotation.</text>
</comment>
<evidence type="ECO:0000256" key="7">
    <source>
        <dbReference type="ARBA" id="ARBA00023157"/>
    </source>
</evidence>
<sequence length="367" mass="39847">MHLHPTIPLVVFLARASAQVHRMEFADSSSPSMRSLAAECPATAEMPKCAISCIDTAASSNGCPTASDLTCQCNNWAAIQQAAAPCVIAACAAKAPDVLSVASEICSQCAGVPVAQTMNGEANLQWAAAQPTGKASVRRSQEGQLRDWEDLWVDEEGKGWVTLPRRAVVGAVAKETGRPVVPREVLEQDGDRKMLARADRKPLGPIDVNSLDLSETGPELPDFGSGKSTDPKEPDFGTDGALSFHSEGPELPDFWSDESQGPELPGFGSEKSKGPELADFGGEPTELHPCWPAGYRGSGSLRSCDDLPDHDGDSLGGAEEKDFDRTRSRTWKRKTDLVYEKEEQERLRHLKDMKEQEKQGEQMKWTW</sequence>
<evidence type="ECO:0000259" key="12">
    <source>
        <dbReference type="PROSITE" id="PS52012"/>
    </source>
</evidence>
<keyword evidence="5" id="KW-0472">Membrane</keyword>
<dbReference type="Pfam" id="PF05730">
    <property type="entry name" value="CFEM"/>
    <property type="match status" value="1"/>
</dbReference>
<keyword evidence="4" id="KW-0964">Secreted</keyword>
<comment type="similarity">
    <text evidence="3">Belongs to the RBT5 family.</text>
</comment>
<feature type="chain" id="PRO_5046581415" description="CFEM domain-containing protein" evidence="11">
    <location>
        <begin position="19"/>
        <end position="367"/>
    </location>
</feature>
<dbReference type="PROSITE" id="PS52012">
    <property type="entry name" value="CFEM"/>
    <property type="match status" value="1"/>
</dbReference>
<keyword evidence="8" id="KW-0449">Lipoprotein</keyword>
<evidence type="ECO:0000256" key="9">
    <source>
        <dbReference type="PROSITE-ProRule" id="PRU01356"/>
    </source>
</evidence>
<evidence type="ECO:0000256" key="2">
    <source>
        <dbReference type="ARBA" id="ARBA00004613"/>
    </source>
</evidence>
<evidence type="ECO:0000313" key="13">
    <source>
        <dbReference type="EMBL" id="KAK4645095.1"/>
    </source>
</evidence>
<dbReference type="EMBL" id="JAFFGZ010000005">
    <property type="protein sequence ID" value="KAK4645095.1"/>
    <property type="molecule type" value="Genomic_DNA"/>
</dbReference>
<evidence type="ECO:0000256" key="8">
    <source>
        <dbReference type="ARBA" id="ARBA00023288"/>
    </source>
</evidence>
<evidence type="ECO:0000256" key="11">
    <source>
        <dbReference type="SAM" id="SignalP"/>
    </source>
</evidence>